<evidence type="ECO:0000256" key="2">
    <source>
        <dbReference type="SAM" id="Phobius"/>
    </source>
</evidence>
<keyword evidence="2" id="KW-0812">Transmembrane</keyword>
<feature type="region of interest" description="Disordered" evidence="1">
    <location>
        <begin position="32"/>
        <end position="119"/>
    </location>
</feature>
<proteinExistence type="predicted"/>
<evidence type="ECO:0000256" key="1">
    <source>
        <dbReference type="SAM" id="MobiDB-lite"/>
    </source>
</evidence>
<feature type="compositionally biased region" description="Low complexity" evidence="1">
    <location>
        <begin position="87"/>
        <end position="100"/>
    </location>
</feature>
<feature type="transmembrane region" description="Helical" evidence="2">
    <location>
        <begin position="131"/>
        <end position="153"/>
    </location>
</feature>
<evidence type="ECO:0000313" key="4">
    <source>
        <dbReference type="Proteomes" id="UP000314616"/>
    </source>
</evidence>
<dbReference type="OrthoDB" id="5147993at2"/>
<keyword evidence="2" id="KW-0472">Membrane</keyword>
<accession>A0A5B8C2W8</accession>
<reference evidence="3 4" key="1">
    <citation type="submission" date="2019-05" db="EMBL/GenBank/DDBJ databases">
        <title>Georgenia *** sp. nov., and Georgenia *** sp. nov., isolated from the intestinal contents of plateau pika (Ochotona curzoniae) in the Qinghai-Tibet plateau of China.</title>
        <authorList>
            <person name="Tian Z."/>
        </authorList>
    </citation>
    <scope>NUCLEOTIDE SEQUENCE [LARGE SCALE GENOMIC DNA]</scope>
    <source>
        <strain evidence="3 4">Z443</strain>
    </source>
</reference>
<protein>
    <recommendedName>
        <fullName evidence="5">DUF308 domain-containing protein</fullName>
    </recommendedName>
</protein>
<name>A0A5B8C2W8_9MICO</name>
<evidence type="ECO:0000313" key="3">
    <source>
        <dbReference type="EMBL" id="QDC24638.1"/>
    </source>
</evidence>
<gene>
    <name evidence="3" type="ORF">FE374_08415</name>
</gene>
<dbReference type="AlphaFoldDB" id="A0A5B8C2W8"/>
<organism evidence="3 4">
    <name type="scientific">Georgenia yuyongxinii</name>
    <dbReference type="NCBI Taxonomy" id="2589797"/>
    <lineage>
        <taxon>Bacteria</taxon>
        <taxon>Bacillati</taxon>
        <taxon>Actinomycetota</taxon>
        <taxon>Actinomycetes</taxon>
        <taxon>Micrococcales</taxon>
        <taxon>Bogoriellaceae</taxon>
        <taxon>Georgenia</taxon>
    </lineage>
</organism>
<sequence>MAGPTRDGEHDSSDSLDDATVAARWAELTASLGELEVPAVADPPRDPARGPSADGGPTTEGARPDGPGNTVGWTDDGTADAVGRVDAASGAAPGATGALPLPGPRDYVADEDDDEGYVPPEPEPLSHADPALTLGWVAAVGSVVVAIVLAIAWRPLPSTVLTVLGLTMLAGVALLLWRMPDGSDPDDRSDGAVV</sequence>
<keyword evidence="2" id="KW-1133">Transmembrane helix</keyword>
<dbReference type="EMBL" id="CP040915">
    <property type="protein sequence ID" value="QDC24638.1"/>
    <property type="molecule type" value="Genomic_DNA"/>
</dbReference>
<dbReference type="RefSeq" id="WP_139928178.1">
    <property type="nucleotide sequence ID" value="NZ_CP040915.1"/>
</dbReference>
<feature type="transmembrane region" description="Helical" evidence="2">
    <location>
        <begin position="159"/>
        <end position="177"/>
    </location>
</feature>
<dbReference type="Proteomes" id="UP000314616">
    <property type="component" value="Chromosome"/>
</dbReference>
<evidence type="ECO:0008006" key="5">
    <source>
        <dbReference type="Google" id="ProtNLM"/>
    </source>
</evidence>
<dbReference type="KEGG" id="gyu:FE374_08415"/>